<dbReference type="PANTHER" id="PTHR22747:SF18">
    <property type="entry name" value="GEO09167P1-RELATED"/>
    <property type="match status" value="1"/>
</dbReference>
<evidence type="ECO:0000259" key="2">
    <source>
        <dbReference type="Pfam" id="PF17800"/>
    </source>
</evidence>
<feature type="region of interest" description="Disordered" evidence="1">
    <location>
        <begin position="282"/>
        <end position="390"/>
    </location>
</feature>
<organism evidence="3 4">
    <name type="scientific">Lactuca sativa</name>
    <name type="common">Garden lettuce</name>
    <dbReference type="NCBI Taxonomy" id="4236"/>
    <lineage>
        <taxon>Eukaryota</taxon>
        <taxon>Viridiplantae</taxon>
        <taxon>Streptophyta</taxon>
        <taxon>Embryophyta</taxon>
        <taxon>Tracheophyta</taxon>
        <taxon>Spermatophyta</taxon>
        <taxon>Magnoliopsida</taxon>
        <taxon>eudicotyledons</taxon>
        <taxon>Gunneridae</taxon>
        <taxon>Pentapetalae</taxon>
        <taxon>asterids</taxon>
        <taxon>campanulids</taxon>
        <taxon>Asterales</taxon>
        <taxon>Asteraceae</taxon>
        <taxon>Cichorioideae</taxon>
        <taxon>Cichorieae</taxon>
        <taxon>Lactucinae</taxon>
        <taxon>Lactuca</taxon>
    </lineage>
</organism>
<evidence type="ECO:0000313" key="4">
    <source>
        <dbReference type="Proteomes" id="UP000235145"/>
    </source>
</evidence>
<dbReference type="Gene3D" id="2.60.120.340">
    <property type="entry name" value="Nucleoplasmin core domain"/>
    <property type="match status" value="2"/>
</dbReference>
<dbReference type="EMBL" id="NBSK02000006">
    <property type="protein sequence ID" value="KAJ0200263.1"/>
    <property type="molecule type" value="Genomic_DNA"/>
</dbReference>
<feature type="compositionally biased region" description="Basic residues" evidence="1">
    <location>
        <begin position="380"/>
        <end position="390"/>
    </location>
</feature>
<evidence type="ECO:0000256" key="1">
    <source>
        <dbReference type="SAM" id="MobiDB-lite"/>
    </source>
</evidence>
<feature type="compositionally biased region" description="Acidic residues" evidence="1">
    <location>
        <begin position="299"/>
        <end position="324"/>
    </location>
</feature>
<name>A0A9R1V6G1_LACSA</name>
<feature type="region of interest" description="Disordered" evidence="1">
    <location>
        <begin position="61"/>
        <end position="182"/>
    </location>
</feature>
<proteinExistence type="predicted"/>
<protein>
    <recommendedName>
        <fullName evidence="2">Nucleoplasmin-like domain-containing protein</fullName>
    </recommendedName>
</protein>
<feature type="domain" description="Nucleoplasmin-like" evidence="2">
    <location>
        <begin position="177"/>
        <end position="266"/>
    </location>
</feature>
<gene>
    <name evidence="3" type="ORF">LSAT_V11C600314730</name>
</gene>
<dbReference type="PANTHER" id="PTHR22747">
    <property type="entry name" value="NUCLEOPLASMIN"/>
    <property type="match status" value="1"/>
</dbReference>
<dbReference type="Proteomes" id="UP000235145">
    <property type="component" value="Unassembled WGS sequence"/>
</dbReference>
<keyword evidence="4" id="KW-1185">Reference proteome</keyword>
<dbReference type="InterPro" id="IPR041232">
    <property type="entry name" value="NPL"/>
</dbReference>
<accession>A0A9R1V6G1</accession>
<feature type="domain" description="Nucleoplasmin-like" evidence="2">
    <location>
        <begin position="3"/>
        <end position="63"/>
    </location>
</feature>
<feature type="compositionally biased region" description="Polar residues" evidence="1">
    <location>
        <begin position="166"/>
        <end position="176"/>
    </location>
</feature>
<comment type="caution">
    <text evidence="3">The sequence shown here is derived from an EMBL/GenBank/DDBJ whole genome shotgun (WGS) entry which is preliminary data.</text>
</comment>
<feature type="compositionally biased region" description="Acidic residues" evidence="1">
    <location>
        <begin position="91"/>
        <end position="118"/>
    </location>
</feature>
<evidence type="ECO:0000313" key="3">
    <source>
        <dbReference type="EMBL" id="KAJ0200263.1"/>
    </source>
</evidence>
<reference evidence="3 4" key="1">
    <citation type="journal article" date="2017" name="Nat. Commun.">
        <title>Genome assembly with in vitro proximity ligation data and whole-genome triplication in lettuce.</title>
        <authorList>
            <person name="Reyes-Chin-Wo S."/>
            <person name="Wang Z."/>
            <person name="Yang X."/>
            <person name="Kozik A."/>
            <person name="Arikit S."/>
            <person name="Song C."/>
            <person name="Xia L."/>
            <person name="Froenicke L."/>
            <person name="Lavelle D.O."/>
            <person name="Truco M.J."/>
            <person name="Xia R."/>
            <person name="Zhu S."/>
            <person name="Xu C."/>
            <person name="Xu H."/>
            <person name="Xu X."/>
            <person name="Cox K."/>
            <person name="Korf I."/>
            <person name="Meyers B.C."/>
            <person name="Michelmore R.W."/>
        </authorList>
    </citation>
    <scope>NUCLEOTIDE SEQUENCE [LARGE SCALE GENOMIC DNA]</scope>
    <source>
        <strain evidence="4">cv. Salinas</strain>
        <tissue evidence="3">Seedlings</tissue>
    </source>
</reference>
<dbReference type="InterPro" id="IPR004301">
    <property type="entry name" value="Nucleoplasmin"/>
</dbReference>
<dbReference type="Pfam" id="PF17800">
    <property type="entry name" value="NPL"/>
    <property type="match status" value="2"/>
</dbReference>
<sequence length="390" mass="42736">MEFWGVEVKPNETLKVPVEDFKLLHISQVALGEVKNGKKVENVAVRAHFNDQKYVLATLSSEHSSDEDEAMNFLANGAPQGKPKASLKDVTEEDDSEEDDDSEDDDMVDSDDSEEEEEEKKVEVKPVKKPVQAAKRPAENAPKTPVPAKKAKSNTPQKSDGKKGGQTATPHPSSKQGVEVKPNETLKVAVEDFKLLRISQVALGEVKNGKKVENVQVRVNFNGQKFVLATLSSERIPQLLFDLLFEKDVELSHGWKDGSVYFCGYFASPSDDDDEEEAINLTANGAPQGKPKASLKDVTEEDDSESEDDDDSDDDMVDSDDSEEKEVKPVKKPVNAGKRPAESAPKTPVSEKKAKSNTPQKTDGKKGGHTATPYPSSKQSFKKGKKNGNR</sequence>
<dbReference type="AlphaFoldDB" id="A0A9R1V6G1"/>